<dbReference type="PANTHER" id="PTHR22911">
    <property type="entry name" value="ACYL-MALONYL CONDENSING ENZYME-RELATED"/>
    <property type="match status" value="1"/>
</dbReference>
<keyword evidence="1" id="KW-0812">Transmembrane</keyword>
<feature type="domain" description="EamA" evidence="2">
    <location>
        <begin position="157"/>
        <end position="284"/>
    </location>
</feature>
<evidence type="ECO:0000313" key="4">
    <source>
        <dbReference type="Proteomes" id="UP000678281"/>
    </source>
</evidence>
<dbReference type="Pfam" id="PF00892">
    <property type="entry name" value="EamA"/>
    <property type="match status" value="2"/>
</dbReference>
<dbReference type="Proteomes" id="UP000678281">
    <property type="component" value="Unassembled WGS sequence"/>
</dbReference>
<reference evidence="3" key="1">
    <citation type="submission" date="2021-04" db="EMBL/GenBank/DDBJ databases">
        <title>Devosia litorisediminis sp. nov., isolated from a sand dune.</title>
        <authorList>
            <person name="Park S."/>
            <person name="Yoon J.-H."/>
        </authorList>
    </citation>
    <scope>NUCLEOTIDE SEQUENCE</scope>
    <source>
        <strain evidence="3">BSSL-BM10</strain>
    </source>
</reference>
<keyword evidence="1" id="KW-0472">Membrane</keyword>
<comment type="caution">
    <text evidence="3">The sequence shown here is derived from an EMBL/GenBank/DDBJ whole genome shotgun (WGS) entry which is preliminary data.</text>
</comment>
<dbReference type="InterPro" id="IPR000620">
    <property type="entry name" value="EamA_dom"/>
</dbReference>
<keyword evidence="1" id="KW-1133">Transmembrane helix</keyword>
<organism evidence="3 4">
    <name type="scientific">Devosia litorisediminis</name>
    <dbReference type="NCBI Taxonomy" id="2829817"/>
    <lineage>
        <taxon>Bacteria</taxon>
        <taxon>Pseudomonadati</taxon>
        <taxon>Pseudomonadota</taxon>
        <taxon>Alphaproteobacteria</taxon>
        <taxon>Hyphomicrobiales</taxon>
        <taxon>Devosiaceae</taxon>
        <taxon>Devosia</taxon>
    </lineage>
</organism>
<keyword evidence="4" id="KW-1185">Reference proteome</keyword>
<feature type="transmembrane region" description="Helical" evidence="1">
    <location>
        <begin position="48"/>
        <end position="65"/>
    </location>
</feature>
<dbReference type="AlphaFoldDB" id="A0A942E7R2"/>
<evidence type="ECO:0000259" key="2">
    <source>
        <dbReference type="Pfam" id="PF00892"/>
    </source>
</evidence>
<feature type="transmembrane region" description="Helical" evidence="1">
    <location>
        <begin position="215"/>
        <end position="233"/>
    </location>
</feature>
<sequence length="306" mass="33059">MARPVAGLEENASKGILLLLVAQSILVFLDISAKWLSGTGMPTSEIIFVRYGVHVALLLAIFVPLRGRDMFVTRNWKLEVARGLCLLGTTGGNFLAMRYLPLTVTGALIFSSPLMVCALSGPMLGEKVGWRRWMAIGAGFIGILIIVRPGTEAFHPAALLGIGAAFFIALFSILTRKLAGVDTAVTQQVYAGGTALLLVTPIAFTDWVWPTQTASWLAFFAAGTAGMIGHMLISVAHRYAAPSTLAPFNYLQLLYLALASWVLFSQPPDNGFYLGASIIVASGLYIWLRERKLRRPSTSVDEVLEA</sequence>
<feature type="transmembrane region" description="Helical" evidence="1">
    <location>
        <begin position="16"/>
        <end position="36"/>
    </location>
</feature>
<feature type="domain" description="EamA" evidence="2">
    <location>
        <begin position="14"/>
        <end position="147"/>
    </location>
</feature>
<feature type="transmembrane region" description="Helical" evidence="1">
    <location>
        <begin position="270"/>
        <end position="288"/>
    </location>
</feature>
<dbReference type="PANTHER" id="PTHR22911:SF103">
    <property type="entry name" value="BLR2811 PROTEIN"/>
    <property type="match status" value="1"/>
</dbReference>
<feature type="transmembrane region" description="Helical" evidence="1">
    <location>
        <begin position="157"/>
        <end position="176"/>
    </location>
</feature>
<feature type="transmembrane region" description="Helical" evidence="1">
    <location>
        <begin position="99"/>
        <end position="121"/>
    </location>
</feature>
<dbReference type="SUPFAM" id="SSF103481">
    <property type="entry name" value="Multidrug resistance efflux transporter EmrE"/>
    <property type="match status" value="2"/>
</dbReference>
<proteinExistence type="predicted"/>
<accession>A0A942E7R2</accession>
<evidence type="ECO:0000313" key="3">
    <source>
        <dbReference type="EMBL" id="MBS3849086.1"/>
    </source>
</evidence>
<dbReference type="EMBL" id="JAGXTP010000001">
    <property type="protein sequence ID" value="MBS3849086.1"/>
    <property type="molecule type" value="Genomic_DNA"/>
</dbReference>
<name>A0A942E7R2_9HYPH</name>
<evidence type="ECO:0000256" key="1">
    <source>
        <dbReference type="SAM" id="Phobius"/>
    </source>
</evidence>
<dbReference type="InterPro" id="IPR037185">
    <property type="entry name" value="EmrE-like"/>
</dbReference>
<feature type="transmembrane region" description="Helical" evidence="1">
    <location>
        <begin position="188"/>
        <end position="209"/>
    </location>
</feature>
<protein>
    <submittedName>
        <fullName evidence="3">DMT family transporter</fullName>
    </submittedName>
</protein>
<dbReference type="GO" id="GO:0016020">
    <property type="term" value="C:membrane"/>
    <property type="evidence" value="ECO:0007669"/>
    <property type="project" value="InterPro"/>
</dbReference>
<feature type="transmembrane region" description="Helical" evidence="1">
    <location>
        <begin position="245"/>
        <end position="264"/>
    </location>
</feature>
<gene>
    <name evidence="3" type="ORF">KD146_10310</name>
</gene>
<feature type="transmembrane region" description="Helical" evidence="1">
    <location>
        <begin position="133"/>
        <end position="151"/>
    </location>
</feature>
<dbReference type="RefSeq" id="WP_212658581.1">
    <property type="nucleotide sequence ID" value="NZ_JAGXTP010000001.1"/>
</dbReference>